<dbReference type="Proteomes" id="UP001606099">
    <property type="component" value="Unassembled WGS sequence"/>
</dbReference>
<evidence type="ECO:0000256" key="1">
    <source>
        <dbReference type="SAM" id="MobiDB-lite"/>
    </source>
</evidence>
<sequence length="143" mass="15253">MKTTRFAAAVLALASACAWADSSTSSASSAASQSVGSLSNSLSSSSKSSEGEDKVAQGEYTVVRVAAAQQPGHTTLVLQGPDQIELKLQLPEGTRQQAGVQAGDVVRVAQRSYGWQFSRAGQAEPFYLVVRDRYQHEMNTRML</sequence>
<feature type="chain" id="PRO_5046323742" description="Lipoprotein" evidence="2">
    <location>
        <begin position="21"/>
        <end position="143"/>
    </location>
</feature>
<feature type="signal peptide" evidence="2">
    <location>
        <begin position="1"/>
        <end position="20"/>
    </location>
</feature>
<feature type="compositionally biased region" description="Low complexity" evidence="1">
    <location>
        <begin position="28"/>
        <end position="48"/>
    </location>
</feature>
<accession>A0ABW7FU14</accession>
<organism evidence="3 4">
    <name type="scientific">Roseateles rivi</name>
    <dbReference type="NCBI Taxonomy" id="3299028"/>
    <lineage>
        <taxon>Bacteria</taxon>
        <taxon>Pseudomonadati</taxon>
        <taxon>Pseudomonadota</taxon>
        <taxon>Betaproteobacteria</taxon>
        <taxon>Burkholderiales</taxon>
        <taxon>Sphaerotilaceae</taxon>
        <taxon>Roseateles</taxon>
    </lineage>
</organism>
<dbReference type="PROSITE" id="PS51257">
    <property type="entry name" value="PROKAR_LIPOPROTEIN"/>
    <property type="match status" value="1"/>
</dbReference>
<name>A0ABW7FU14_9BURK</name>
<dbReference type="EMBL" id="JBIGHZ010000002">
    <property type="protein sequence ID" value="MFG6447778.1"/>
    <property type="molecule type" value="Genomic_DNA"/>
</dbReference>
<proteinExistence type="predicted"/>
<feature type="region of interest" description="Disordered" evidence="1">
    <location>
        <begin position="28"/>
        <end position="55"/>
    </location>
</feature>
<keyword evidence="4" id="KW-1185">Reference proteome</keyword>
<evidence type="ECO:0008006" key="5">
    <source>
        <dbReference type="Google" id="ProtNLM"/>
    </source>
</evidence>
<evidence type="ECO:0000313" key="4">
    <source>
        <dbReference type="Proteomes" id="UP001606099"/>
    </source>
</evidence>
<evidence type="ECO:0000313" key="3">
    <source>
        <dbReference type="EMBL" id="MFG6447778.1"/>
    </source>
</evidence>
<gene>
    <name evidence="3" type="ORF">ACG0Z6_05905</name>
</gene>
<keyword evidence="2" id="KW-0732">Signal</keyword>
<protein>
    <recommendedName>
        <fullName evidence="5">Lipoprotein</fullName>
    </recommendedName>
</protein>
<dbReference type="RefSeq" id="WP_394459434.1">
    <property type="nucleotide sequence ID" value="NZ_JBIGHZ010000002.1"/>
</dbReference>
<comment type="caution">
    <text evidence="3">The sequence shown here is derived from an EMBL/GenBank/DDBJ whole genome shotgun (WGS) entry which is preliminary data.</text>
</comment>
<evidence type="ECO:0000256" key="2">
    <source>
        <dbReference type="SAM" id="SignalP"/>
    </source>
</evidence>
<reference evidence="3 4" key="1">
    <citation type="submission" date="2024-08" db="EMBL/GenBank/DDBJ databases">
        <authorList>
            <person name="Lu H."/>
        </authorList>
    </citation>
    <scope>NUCLEOTIDE SEQUENCE [LARGE SCALE GENOMIC DNA]</scope>
    <source>
        <strain evidence="3 4">BYS180W</strain>
    </source>
</reference>